<evidence type="ECO:0000256" key="1">
    <source>
        <dbReference type="ARBA" id="ARBA00022448"/>
    </source>
</evidence>
<dbReference type="EMBL" id="UYJE01002285">
    <property type="protein sequence ID" value="VDI09421.1"/>
    <property type="molecule type" value="Genomic_DNA"/>
</dbReference>
<evidence type="ECO:0000313" key="9">
    <source>
        <dbReference type="Proteomes" id="UP000596742"/>
    </source>
</evidence>
<dbReference type="GO" id="GO:0019825">
    <property type="term" value="F:oxygen binding"/>
    <property type="evidence" value="ECO:0007669"/>
    <property type="project" value="InterPro"/>
</dbReference>
<reference evidence="8" key="1">
    <citation type="submission" date="2018-11" db="EMBL/GenBank/DDBJ databases">
        <authorList>
            <person name="Alioto T."/>
            <person name="Alioto T."/>
        </authorList>
    </citation>
    <scope>NUCLEOTIDE SEQUENCE</scope>
</reference>
<dbReference type="PANTHER" id="PTHR47217">
    <property type="entry name" value="GLOBIN-LIKE PROTEIN"/>
    <property type="match status" value="1"/>
</dbReference>
<dbReference type="SUPFAM" id="SSF46458">
    <property type="entry name" value="Globin-like"/>
    <property type="match status" value="1"/>
</dbReference>
<dbReference type="Proteomes" id="UP000596742">
    <property type="component" value="Unassembled WGS sequence"/>
</dbReference>
<dbReference type="Pfam" id="PF00042">
    <property type="entry name" value="Globin"/>
    <property type="match status" value="1"/>
</dbReference>
<protein>
    <recommendedName>
        <fullName evidence="7">Globin domain-containing protein</fullName>
    </recommendedName>
</protein>
<dbReference type="PANTHER" id="PTHR47217:SF1">
    <property type="entry name" value="GLOBIN-LIKE PROTEIN"/>
    <property type="match status" value="1"/>
</dbReference>
<proteinExistence type="inferred from homology"/>
<dbReference type="OrthoDB" id="6042335at2759"/>
<evidence type="ECO:0000256" key="4">
    <source>
        <dbReference type="ARBA" id="ARBA00022723"/>
    </source>
</evidence>
<dbReference type="PROSITE" id="PS01033">
    <property type="entry name" value="GLOBIN"/>
    <property type="match status" value="1"/>
</dbReference>
<keyword evidence="2 6" id="KW-0349">Heme</keyword>
<organism evidence="8 9">
    <name type="scientific">Mytilus galloprovincialis</name>
    <name type="common">Mediterranean mussel</name>
    <dbReference type="NCBI Taxonomy" id="29158"/>
    <lineage>
        <taxon>Eukaryota</taxon>
        <taxon>Metazoa</taxon>
        <taxon>Spiralia</taxon>
        <taxon>Lophotrochozoa</taxon>
        <taxon>Mollusca</taxon>
        <taxon>Bivalvia</taxon>
        <taxon>Autobranchia</taxon>
        <taxon>Pteriomorphia</taxon>
        <taxon>Mytilida</taxon>
        <taxon>Mytiloidea</taxon>
        <taxon>Mytilidae</taxon>
        <taxon>Mytilinae</taxon>
        <taxon>Mytilus</taxon>
    </lineage>
</organism>
<dbReference type="Gene3D" id="1.10.490.10">
    <property type="entry name" value="Globins"/>
    <property type="match status" value="1"/>
</dbReference>
<evidence type="ECO:0000259" key="7">
    <source>
        <dbReference type="PROSITE" id="PS01033"/>
    </source>
</evidence>
<keyword evidence="4" id="KW-0479">Metal-binding</keyword>
<comment type="similarity">
    <text evidence="6">Belongs to the globin family.</text>
</comment>
<evidence type="ECO:0000256" key="5">
    <source>
        <dbReference type="ARBA" id="ARBA00023004"/>
    </source>
</evidence>
<keyword evidence="5" id="KW-0408">Iron</keyword>
<gene>
    <name evidence="8" type="ORF">MGAL_10B062298</name>
</gene>
<evidence type="ECO:0000256" key="6">
    <source>
        <dbReference type="RuleBase" id="RU000356"/>
    </source>
</evidence>
<dbReference type="GO" id="GO:0005344">
    <property type="term" value="F:oxygen carrier activity"/>
    <property type="evidence" value="ECO:0007669"/>
    <property type="project" value="UniProtKB-KW"/>
</dbReference>
<evidence type="ECO:0000256" key="3">
    <source>
        <dbReference type="ARBA" id="ARBA00022621"/>
    </source>
</evidence>
<accession>A0A8B6CVE2</accession>
<keyword evidence="3 6" id="KW-0561">Oxygen transport</keyword>
<name>A0A8B6CVE2_MYTGA</name>
<dbReference type="InterPro" id="IPR000971">
    <property type="entry name" value="Globin"/>
</dbReference>
<feature type="domain" description="Globin" evidence="7">
    <location>
        <begin position="8"/>
        <end position="156"/>
    </location>
</feature>
<evidence type="ECO:0000313" key="8">
    <source>
        <dbReference type="EMBL" id="VDI09421.1"/>
    </source>
</evidence>
<dbReference type="InterPro" id="IPR044399">
    <property type="entry name" value="Mb-like_M"/>
</dbReference>
<dbReference type="GO" id="GO:0020037">
    <property type="term" value="F:heme binding"/>
    <property type="evidence" value="ECO:0007669"/>
    <property type="project" value="InterPro"/>
</dbReference>
<dbReference type="CDD" id="cd01040">
    <property type="entry name" value="Mb-like"/>
    <property type="match status" value="1"/>
</dbReference>
<keyword evidence="9" id="KW-1185">Reference proteome</keyword>
<sequence length="184" mass="21646">MSVRKALVFSKDEIRALKESWYVMWGDKTNNGIKMLMKLFKMHPESRAFYKEFKDLREQDLPANKRFRSLALQYMYKLTEYIDAVDDPDTLEDLMVTTCKAHHKRSLGPKHFKWMGSVMTSMVKETMKSTHVKELHKTSWTKLMDALVVVATDVQKTLKEESLDKIQIPEMTGVWRSPHNSPRF</sequence>
<dbReference type="GO" id="GO:0046872">
    <property type="term" value="F:metal ion binding"/>
    <property type="evidence" value="ECO:0007669"/>
    <property type="project" value="UniProtKB-KW"/>
</dbReference>
<keyword evidence="1 6" id="KW-0813">Transport</keyword>
<comment type="caution">
    <text evidence="8">The sequence shown here is derived from an EMBL/GenBank/DDBJ whole genome shotgun (WGS) entry which is preliminary data.</text>
</comment>
<dbReference type="InterPro" id="IPR012292">
    <property type="entry name" value="Globin/Proto"/>
</dbReference>
<evidence type="ECO:0000256" key="2">
    <source>
        <dbReference type="ARBA" id="ARBA00022617"/>
    </source>
</evidence>
<dbReference type="InterPro" id="IPR009050">
    <property type="entry name" value="Globin-like_sf"/>
</dbReference>
<dbReference type="AlphaFoldDB" id="A0A8B6CVE2"/>